<evidence type="ECO:0000313" key="3">
    <source>
        <dbReference type="EMBL" id="OJJ54995.1"/>
    </source>
</evidence>
<dbReference type="GeneID" id="63756148"/>
<evidence type="ECO:0000256" key="2">
    <source>
        <dbReference type="SAM" id="SignalP"/>
    </source>
</evidence>
<feature type="region of interest" description="Disordered" evidence="1">
    <location>
        <begin position="818"/>
        <end position="842"/>
    </location>
</feature>
<dbReference type="STRING" id="1036612.A0A1L9T6J1"/>
<dbReference type="PANTHER" id="PTHR36848">
    <property type="entry name" value="DNA-BINDING PROTEIN (PUTATIVE SECRETED PROTEIN)-RELATED"/>
    <property type="match status" value="1"/>
</dbReference>
<dbReference type="PANTHER" id="PTHR36848:SF2">
    <property type="entry name" value="SECRETED PROTEIN"/>
    <property type="match status" value="1"/>
</dbReference>
<feature type="compositionally biased region" description="Low complexity" evidence="1">
    <location>
        <begin position="826"/>
        <end position="839"/>
    </location>
</feature>
<dbReference type="Proteomes" id="UP000184356">
    <property type="component" value="Unassembled WGS sequence"/>
</dbReference>
<keyword evidence="4" id="KW-1185">Reference proteome</keyword>
<evidence type="ECO:0000313" key="4">
    <source>
        <dbReference type="Proteomes" id="UP000184356"/>
    </source>
</evidence>
<accession>A0A1L9T6J1</accession>
<name>A0A1L9T6J1_9EURO</name>
<dbReference type="Pfam" id="PF17132">
    <property type="entry name" value="Glyco_hydro_106"/>
    <property type="match status" value="1"/>
</dbReference>
<dbReference type="AlphaFoldDB" id="A0A1L9T6J1"/>
<keyword evidence="2" id="KW-0732">Signal</keyword>
<evidence type="ECO:0008006" key="5">
    <source>
        <dbReference type="Google" id="ProtNLM"/>
    </source>
</evidence>
<organism evidence="3 4">
    <name type="scientific">Aspergillus sydowii CBS 593.65</name>
    <dbReference type="NCBI Taxonomy" id="1036612"/>
    <lineage>
        <taxon>Eukaryota</taxon>
        <taxon>Fungi</taxon>
        <taxon>Dikarya</taxon>
        <taxon>Ascomycota</taxon>
        <taxon>Pezizomycotina</taxon>
        <taxon>Eurotiomycetes</taxon>
        <taxon>Eurotiomycetidae</taxon>
        <taxon>Eurotiales</taxon>
        <taxon>Aspergillaceae</taxon>
        <taxon>Aspergillus</taxon>
        <taxon>Aspergillus subgen. Nidulantes</taxon>
    </lineage>
</organism>
<dbReference type="InterPro" id="IPR053161">
    <property type="entry name" value="Ulvan_degrading_GH"/>
</dbReference>
<dbReference type="SUPFAM" id="SSF49785">
    <property type="entry name" value="Galactose-binding domain-like"/>
    <property type="match status" value="1"/>
</dbReference>
<feature type="chain" id="PRO_5013199884" description="Secreted protein" evidence="2">
    <location>
        <begin position="20"/>
        <end position="1022"/>
    </location>
</feature>
<dbReference type="RefSeq" id="XP_040698801.1">
    <property type="nucleotide sequence ID" value="XM_040840075.1"/>
</dbReference>
<reference evidence="4" key="1">
    <citation type="journal article" date="2017" name="Genome Biol.">
        <title>Comparative genomics reveals high biological diversity and specific adaptations in the industrially and medically important fungal genus Aspergillus.</title>
        <authorList>
            <person name="de Vries R.P."/>
            <person name="Riley R."/>
            <person name="Wiebenga A."/>
            <person name="Aguilar-Osorio G."/>
            <person name="Amillis S."/>
            <person name="Uchima C.A."/>
            <person name="Anderluh G."/>
            <person name="Asadollahi M."/>
            <person name="Askin M."/>
            <person name="Barry K."/>
            <person name="Battaglia E."/>
            <person name="Bayram O."/>
            <person name="Benocci T."/>
            <person name="Braus-Stromeyer S.A."/>
            <person name="Caldana C."/>
            <person name="Canovas D."/>
            <person name="Cerqueira G.C."/>
            <person name="Chen F."/>
            <person name="Chen W."/>
            <person name="Choi C."/>
            <person name="Clum A."/>
            <person name="Dos Santos R.A."/>
            <person name="Damasio A.R."/>
            <person name="Diallinas G."/>
            <person name="Emri T."/>
            <person name="Fekete E."/>
            <person name="Flipphi M."/>
            <person name="Freyberg S."/>
            <person name="Gallo A."/>
            <person name="Gournas C."/>
            <person name="Habgood R."/>
            <person name="Hainaut M."/>
            <person name="Harispe M.L."/>
            <person name="Henrissat B."/>
            <person name="Hilden K.S."/>
            <person name="Hope R."/>
            <person name="Hossain A."/>
            <person name="Karabika E."/>
            <person name="Karaffa L."/>
            <person name="Karanyi Z."/>
            <person name="Krasevec N."/>
            <person name="Kuo A."/>
            <person name="Kusch H."/>
            <person name="LaButti K."/>
            <person name="Lagendijk E.L."/>
            <person name="Lapidus A."/>
            <person name="Levasseur A."/>
            <person name="Lindquist E."/>
            <person name="Lipzen A."/>
            <person name="Logrieco A.F."/>
            <person name="MacCabe A."/>
            <person name="Maekelae M.R."/>
            <person name="Malavazi I."/>
            <person name="Melin P."/>
            <person name="Meyer V."/>
            <person name="Mielnichuk N."/>
            <person name="Miskei M."/>
            <person name="Molnar A.P."/>
            <person name="Mule G."/>
            <person name="Ngan C.Y."/>
            <person name="Orejas M."/>
            <person name="Orosz E."/>
            <person name="Ouedraogo J.P."/>
            <person name="Overkamp K.M."/>
            <person name="Park H.-S."/>
            <person name="Perrone G."/>
            <person name="Piumi F."/>
            <person name="Punt P.J."/>
            <person name="Ram A.F."/>
            <person name="Ramon A."/>
            <person name="Rauscher S."/>
            <person name="Record E."/>
            <person name="Riano-Pachon D.M."/>
            <person name="Robert V."/>
            <person name="Roehrig J."/>
            <person name="Ruller R."/>
            <person name="Salamov A."/>
            <person name="Salih N.S."/>
            <person name="Samson R.A."/>
            <person name="Sandor E."/>
            <person name="Sanguinetti M."/>
            <person name="Schuetze T."/>
            <person name="Sepcic K."/>
            <person name="Shelest E."/>
            <person name="Sherlock G."/>
            <person name="Sophianopoulou V."/>
            <person name="Squina F.M."/>
            <person name="Sun H."/>
            <person name="Susca A."/>
            <person name="Todd R.B."/>
            <person name="Tsang A."/>
            <person name="Unkles S.E."/>
            <person name="van de Wiele N."/>
            <person name="van Rossen-Uffink D."/>
            <person name="Oliveira J.V."/>
            <person name="Vesth T.C."/>
            <person name="Visser J."/>
            <person name="Yu J.-H."/>
            <person name="Zhou M."/>
            <person name="Andersen M.R."/>
            <person name="Archer D.B."/>
            <person name="Baker S.E."/>
            <person name="Benoit I."/>
            <person name="Brakhage A.A."/>
            <person name="Braus G.H."/>
            <person name="Fischer R."/>
            <person name="Frisvad J.C."/>
            <person name="Goldman G.H."/>
            <person name="Houbraken J."/>
            <person name="Oakley B."/>
            <person name="Pocsi I."/>
            <person name="Scazzocchio C."/>
            <person name="Seiboth B."/>
            <person name="vanKuyk P.A."/>
            <person name="Wortman J."/>
            <person name="Dyer P.S."/>
            <person name="Grigoriev I.V."/>
        </authorList>
    </citation>
    <scope>NUCLEOTIDE SEQUENCE [LARGE SCALE GENOMIC DNA]</scope>
    <source>
        <strain evidence="4">CBS 593.65</strain>
    </source>
</reference>
<feature type="signal peptide" evidence="2">
    <location>
        <begin position="1"/>
        <end position="19"/>
    </location>
</feature>
<gene>
    <name evidence="3" type="ORF">ASPSYDRAFT_1160195</name>
</gene>
<dbReference type="VEuPathDB" id="FungiDB:ASPSYDRAFT_1160195"/>
<dbReference type="InterPro" id="IPR008979">
    <property type="entry name" value="Galactose-bd-like_sf"/>
</dbReference>
<evidence type="ECO:0000256" key="1">
    <source>
        <dbReference type="SAM" id="MobiDB-lite"/>
    </source>
</evidence>
<dbReference type="OrthoDB" id="2588159at2759"/>
<sequence length="1022" mass="111997">MHTLAWLQVLLLPIASCTFQTPANTDRVKFRYWLPDASVNATTVQNDIQSAASIGAGGVEFVPLYNYGGSLAAPPPGADWATYGFGTEAYNRLFKASLEAAKDAGMVFDFALGPNQGQGVPAETTDRGLHWDLAPFNATVPRNGSYSGKIPGWGSGELVALVSAQIVSSSVIHNPASSTFGTPSTVSTRLVLQNASLTDHTGRVRHDGTVALQFDNKATRHLFAYYQYQDLAKNLDIETNTTGSIFDNGFYVVDHFSARGARTTIDFWEKHILDDSETRQLLSEVGKYAWEDSIEIESNISWTPSLPEKFQQVAGYSLKKYLPLIQYGNNNPGVQPSYPGDMQCVLDTEDAGQGIVNDYREVLAQGYQEYLNTVKKWTSSLGLEYSAQPSYNLPLDMDSSISHVDAPECESLAFNDNIDGYRQFSGVANVAQKSVISNEMGANMRKAFSLTISHLLWQINRAFAGGVNQIVLHGQTYSGDYYDTTWPGYASFFMLFAESYNDKQPAWKHSYPEMIAYTSRNQYILRQGMPRTDLVFLNKDSYTDPQLGTVYTGDDLVDAGYTYSYLSPDNLDMDGIRVENGLLAPESPAYRAIVVTSNQNITLESVKRLKQLAQAGLPVILSGGLPGYYPSGNSSDAAAKKHAVTSALHNLQRTENVYTTGTHNISQRLTSISIAPRVRIQTNGTWHPVFRTDNETGTDYVFLFSDSTSKALSRGIITVQTTKTPYIFNSWNGHRSPVLHYQVNNNNSTTTIPLTLAANQTMILAFSNSLKNEIGTPAAHAVHLPDSVIGYNYTKAAGLALHVSTAHQASTSVTVQLSNGQTHHIPSSPSSQQQQLQQPGIPGKKPFKLSNWTLTAEHWSAPSNLSHAEIPAVKYNTTHALHGSFIPSWLDIDGLSNVSGVGYYRADFHWDNTRTNSSAGAYITLPPVSHGLHVYINGHRLHGVDLNRPVADMGPYLASGVNMVDIVVPTVMWNYIRELYGDIEIAGSEPLLKSTGPLPGRVEAGLIGEVEVLPYVVSWVDV</sequence>
<proteinExistence type="predicted"/>
<protein>
    <recommendedName>
        <fullName evidence="5">Secreted protein</fullName>
    </recommendedName>
</protein>
<dbReference type="EMBL" id="KV878593">
    <property type="protein sequence ID" value="OJJ54995.1"/>
    <property type="molecule type" value="Genomic_DNA"/>
</dbReference>